<accession>A2E1C9</accession>
<evidence type="ECO:0000313" key="2">
    <source>
        <dbReference type="Proteomes" id="UP000001542"/>
    </source>
</evidence>
<dbReference type="Proteomes" id="UP000001542">
    <property type="component" value="Unassembled WGS sequence"/>
</dbReference>
<reference evidence="1" key="2">
    <citation type="journal article" date="2007" name="Science">
        <title>Draft genome sequence of the sexually transmitted pathogen Trichomonas vaginalis.</title>
        <authorList>
            <person name="Carlton J.M."/>
            <person name="Hirt R.P."/>
            <person name="Silva J.C."/>
            <person name="Delcher A.L."/>
            <person name="Schatz M."/>
            <person name="Zhao Q."/>
            <person name="Wortman J.R."/>
            <person name="Bidwell S.L."/>
            <person name="Alsmark U.C.M."/>
            <person name="Besteiro S."/>
            <person name="Sicheritz-Ponten T."/>
            <person name="Noel C.J."/>
            <person name="Dacks J.B."/>
            <person name="Foster P.G."/>
            <person name="Simillion C."/>
            <person name="Van de Peer Y."/>
            <person name="Miranda-Saavedra D."/>
            <person name="Barton G.J."/>
            <person name="Westrop G.D."/>
            <person name="Mueller S."/>
            <person name="Dessi D."/>
            <person name="Fiori P.L."/>
            <person name="Ren Q."/>
            <person name="Paulsen I."/>
            <person name="Zhang H."/>
            <person name="Bastida-Corcuera F.D."/>
            <person name="Simoes-Barbosa A."/>
            <person name="Brown M.T."/>
            <person name="Hayes R.D."/>
            <person name="Mukherjee M."/>
            <person name="Okumura C.Y."/>
            <person name="Schneider R."/>
            <person name="Smith A.J."/>
            <person name="Vanacova S."/>
            <person name="Villalvazo M."/>
            <person name="Haas B.J."/>
            <person name="Pertea M."/>
            <person name="Feldblyum T.V."/>
            <person name="Utterback T.R."/>
            <person name="Shu C.L."/>
            <person name="Osoegawa K."/>
            <person name="de Jong P.J."/>
            <person name="Hrdy I."/>
            <person name="Horvathova L."/>
            <person name="Zubacova Z."/>
            <person name="Dolezal P."/>
            <person name="Malik S.B."/>
            <person name="Logsdon J.M. Jr."/>
            <person name="Henze K."/>
            <person name="Gupta A."/>
            <person name="Wang C.C."/>
            <person name="Dunne R.L."/>
            <person name="Upcroft J.A."/>
            <person name="Upcroft P."/>
            <person name="White O."/>
            <person name="Salzberg S.L."/>
            <person name="Tang P."/>
            <person name="Chiu C.-H."/>
            <person name="Lee Y.-S."/>
            <person name="Embley T.M."/>
            <person name="Coombs G.H."/>
            <person name="Mottram J.C."/>
            <person name="Tachezy J."/>
            <person name="Fraser-Liggett C.M."/>
            <person name="Johnson P.J."/>
        </authorList>
    </citation>
    <scope>NUCLEOTIDE SEQUENCE [LARGE SCALE GENOMIC DNA]</scope>
    <source>
        <strain evidence="1">G3</strain>
    </source>
</reference>
<protein>
    <submittedName>
        <fullName evidence="1">Uncharacterized protein</fullName>
    </submittedName>
</protein>
<dbReference type="KEGG" id="tva:4771477"/>
<evidence type="ECO:0000313" key="1">
    <source>
        <dbReference type="EMBL" id="EAY13496.1"/>
    </source>
</evidence>
<reference evidence="1" key="1">
    <citation type="submission" date="2006-10" db="EMBL/GenBank/DDBJ databases">
        <authorList>
            <person name="Amadeo P."/>
            <person name="Zhao Q."/>
            <person name="Wortman J."/>
            <person name="Fraser-Liggett C."/>
            <person name="Carlton J."/>
        </authorList>
    </citation>
    <scope>NUCLEOTIDE SEQUENCE</scope>
    <source>
        <strain evidence="1">G3</strain>
    </source>
</reference>
<keyword evidence="2" id="KW-1185">Reference proteome</keyword>
<dbReference type="VEuPathDB" id="TrichDB:TVAGG3_0320260"/>
<name>A2E1C9_TRIV3</name>
<dbReference type="VEuPathDB" id="TrichDB:TVAG_343250"/>
<dbReference type="InParanoid" id="A2E1C9"/>
<gene>
    <name evidence="1" type="ORF">TVAG_343250</name>
</gene>
<dbReference type="OrthoDB" id="10425019at2759"/>
<organism evidence="1 2">
    <name type="scientific">Trichomonas vaginalis (strain ATCC PRA-98 / G3)</name>
    <dbReference type="NCBI Taxonomy" id="412133"/>
    <lineage>
        <taxon>Eukaryota</taxon>
        <taxon>Metamonada</taxon>
        <taxon>Parabasalia</taxon>
        <taxon>Trichomonadida</taxon>
        <taxon>Trichomonadidae</taxon>
        <taxon>Trichomonas</taxon>
    </lineage>
</organism>
<dbReference type="RefSeq" id="XP_001325719.1">
    <property type="nucleotide sequence ID" value="XM_001325684.1"/>
</dbReference>
<proteinExistence type="predicted"/>
<sequence length="363" mass="42049">MSAVENIVLFENNGTVKFAYKKDGTPIKFDQLQLFAAAQQYLDVGKVPFVIGSENNSKIAFQETNNNEIILYVTNQIYRDSEILHILRAQAIMYNAFYGSFVRPLHVHGLDIQTVFGVPKVNHHRQHPNLPNFLQQFHDLGTDLIAFYCQNEIVEASDSYWQQNRDDLLAIDLLVRHNEAPYTDQVFRRSDGIVSRVSVAQLQNTLKFVAVGNVNLSQAVSKVPAILRANQQFLQLLYPRDPQVFKEVLAWVIDDRETPRCFGNIPPQLEREFIDLIVQNHDTIEKNRIKDVTLVCRDYKFFYMPMVLVRQTSFFSGHAHLWSFYCLHNLPGDVDEMRDFAERIMREMVPLLKPLPQQPPPKK</sequence>
<dbReference type="EMBL" id="DS113284">
    <property type="protein sequence ID" value="EAY13496.1"/>
    <property type="molecule type" value="Genomic_DNA"/>
</dbReference>
<dbReference type="AlphaFoldDB" id="A2E1C9"/>